<comment type="similarity">
    <text evidence="7">Belongs to the class IV-like SAM-binding methyltransferase superfamily. RNA methyltransferase TrmH family.</text>
</comment>
<dbReference type="EC" id="2.1.1.34" evidence="7"/>
<evidence type="ECO:0000313" key="10">
    <source>
        <dbReference type="Proteomes" id="UP000634668"/>
    </source>
</evidence>
<sequence length="220" mass="25418">MDMIDHDLLAYLEGFITPKRKQRFLDILEDRTKFITVAVEDVYQMHNMSAVIRSCDIFGIQEAHLIENRYGKRLDKSISMGAQQWVDTKRYNTTTSCIEALKKEGYRIVATTPHENGVLLPDFELNEKTALFFGTERDGLSQEVMDKADSYLTIPMVGFTESLNISVSAAIILHRLTSLMKKSDLNWQLTEKEKLERRLDWTKKSVRSVADVLARFYGRK</sequence>
<evidence type="ECO:0000259" key="8">
    <source>
        <dbReference type="Pfam" id="PF00588"/>
    </source>
</evidence>
<comment type="function">
    <text evidence="7">Catalyzes the 2'-O methylation of guanosine at position 18 in tRNA.</text>
</comment>
<evidence type="ECO:0000256" key="6">
    <source>
        <dbReference type="ARBA" id="ARBA00022884"/>
    </source>
</evidence>
<dbReference type="InterPro" id="IPR033671">
    <property type="entry name" value="TrmH"/>
</dbReference>
<evidence type="ECO:0000256" key="2">
    <source>
        <dbReference type="ARBA" id="ARBA00022603"/>
    </source>
</evidence>
<dbReference type="GO" id="GO:0002938">
    <property type="term" value="P:tRNA guanine ribose methylation"/>
    <property type="evidence" value="ECO:0007669"/>
    <property type="project" value="UniProtKB-UniRule"/>
</dbReference>
<dbReference type="Proteomes" id="UP000634668">
    <property type="component" value="Unassembled WGS sequence"/>
</dbReference>
<dbReference type="HAMAP" id="MF_02060">
    <property type="entry name" value="tRNA_methyltr_TrmH"/>
    <property type="match status" value="1"/>
</dbReference>
<name>A0A918J231_9FLAO</name>
<dbReference type="SUPFAM" id="SSF75217">
    <property type="entry name" value="alpha/beta knot"/>
    <property type="match status" value="1"/>
</dbReference>
<feature type="domain" description="tRNA/rRNA methyltransferase SpoU type" evidence="8">
    <location>
        <begin position="36"/>
        <end position="174"/>
    </location>
</feature>
<dbReference type="Pfam" id="PF00588">
    <property type="entry name" value="SpoU_methylase"/>
    <property type="match status" value="1"/>
</dbReference>
<dbReference type="EMBL" id="BMWP01000019">
    <property type="protein sequence ID" value="GGW40613.1"/>
    <property type="molecule type" value="Genomic_DNA"/>
</dbReference>
<evidence type="ECO:0000256" key="3">
    <source>
        <dbReference type="ARBA" id="ARBA00022679"/>
    </source>
</evidence>
<reference evidence="9" key="2">
    <citation type="submission" date="2020-09" db="EMBL/GenBank/DDBJ databases">
        <authorList>
            <person name="Sun Q."/>
            <person name="Kim S."/>
        </authorList>
    </citation>
    <scope>NUCLEOTIDE SEQUENCE</scope>
    <source>
        <strain evidence="9">KCTC 12113</strain>
    </source>
</reference>
<keyword evidence="10" id="KW-1185">Reference proteome</keyword>
<evidence type="ECO:0000256" key="4">
    <source>
        <dbReference type="ARBA" id="ARBA00022691"/>
    </source>
</evidence>
<dbReference type="GO" id="GO:0000049">
    <property type="term" value="F:tRNA binding"/>
    <property type="evidence" value="ECO:0007669"/>
    <property type="project" value="UniProtKB-UniRule"/>
</dbReference>
<keyword evidence="2 7" id="KW-0489">Methyltransferase</keyword>
<dbReference type="PANTHER" id="PTHR43453:SF1">
    <property type="entry name" value="TRNA_RRNA METHYLTRANSFERASE SPOU TYPE DOMAIN-CONTAINING PROTEIN"/>
    <property type="match status" value="1"/>
</dbReference>
<dbReference type="AlphaFoldDB" id="A0A918J231"/>
<dbReference type="InterPro" id="IPR029028">
    <property type="entry name" value="Alpha/beta_knot_MTases"/>
</dbReference>
<proteinExistence type="inferred from homology"/>
<dbReference type="GO" id="GO:0141100">
    <property type="term" value="F:tRNA (guanine(18)-2'-O)-methyltransferase activity"/>
    <property type="evidence" value="ECO:0007669"/>
    <property type="project" value="UniProtKB-UniRule"/>
</dbReference>
<keyword evidence="1 7" id="KW-0820">tRNA-binding</keyword>
<evidence type="ECO:0000256" key="5">
    <source>
        <dbReference type="ARBA" id="ARBA00022694"/>
    </source>
</evidence>
<dbReference type="CDD" id="cd18092">
    <property type="entry name" value="SpoU-like_TrmH"/>
    <property type="match status" value="1"/>
</dbReference>
<dbReference type="PANTHER" id="PTHR43453">
    <property type="entry name" value="RRNA METHYLASE-LIKE"/>
    <property type="match status" value="1"/>
</dbReference>
<feature type="binding site" evidence="7">
    <location>
        <position position="111"/>
    </location>
    <ligand>
        <name>S-adenosyl-L-methionine</name>
        <dbReference type="ChEBI" id="CHEBI:59789"/>
    </ligand>
</feature>
<protein>
    <recommendedName>
        <fullName evidence="7">tRNA (guanosine(18)-2'-O)-methyltransferase</fullName>
        <ecNumber evidence="7">2.1.1.34</ecNumber>
    </recommendedName>
    <alternativeName>
        <fullName evidence="7">tRNA [Gm18] methyltransferase</fullName>
    </alternativeName>
</protein>
<dbReference type="InterPro" id="IPR029026">
    <property type="entry name" value="tRNA_m1G_MTases_N"/>
</dbReference>
<comment type="caution">
    <text evidence="7">Lacks conserved residue(s) required for the propagation of feature annotation.</text>
</comment>
<comment type="catalytic activity">
    <reaction evidence="7">
        <text>guanosine(18) in tRNA + S-adenosyl-L-methionine = 2'-O-methylguanosine(18) in tRNA + S-adenosyl-L-homocysteine + H(+)</text>
        <dbReference type="Rhea" id="RHEA:20077"/>
        <dbReference type="Rhea" id="RHEA-COMP:10190"/>
        <dbReference type="Rhea" id="RHEA-COMP:10192"/>
        <dbReference type="ChEBI" id="CHEBI:15378"/>
        <dbReference type="ChEBI" id="CHEBI:57856"/>
        <dbReference type="ChEBI" id="CHEBI:59789"/>
        <dbReference type="ChEBI" id="CHEBI:74269"/>
        <dbReference type="ChEBI" id="CHEBI:74445"/>
        <dbReference type="EC" id="2.1.1.34"/>
    </reaction>
</comment>
<gene>
    <name evidence="7 9" type="primary">trmH</name>
    <name evidence="9" type="ORF">GCM10007383_26740</name>
</gene>
<reference evidence="9" key="1">
    <citation type="journal article" date="2014" name="Int. J. Syst. Evol. Microbiol.">
        <title>Complete genome sequence of Corynebacterium casei LMG S-19264T (=DSM 44701T), isolated from a smear-ripened cheese.</title>
        <authorList>
            <consortium name="US DOE Joint Genome Institute (JGI-PGF)"/>
            <person name="Walter F."/>
            <person name="Albersmeier A."/>
            <person name="Kalinowski J."/>
            <person name="Ruckert C."/>
        </authorList>
    </citation>
    <scope>NUCLEOTIDE SEQUENCE</scope>
    <source>
        <strain evidence="9">KCTC 12113</strain>
    </source>
</reference>
<dbReference type="Gene3D" id="3.40.1280.10">
    <property type="match status" value="1"/>
</dbReference>
<evidence type="ECO:0000256" key="7">
    <source>
        <dbReference type="HAMAP-Rule" id="MF_02060"/>
    </source>
</evidence>
<comment type="caution">
    <text evidence="9">The sequence shown here is derived from an EMBL/GenBank/DDBJ whole genome shotgun (WGS) entry which is preliminary data.</text>
</comment>
<keyword evidence="3 7" id="KW-0808">Transferase</keyword>
<organism evidence="9 10">
    <name type="scientific">Arenibacter certesii</name>
    <dbReference type="NCBI Taxonomy" id="228955"/>
    <lineage>
        <taxon>Bacteria</taxon>
        <taxon>Pseudomonadati</taxon>
        <taxon>Bacteroidota</taxon>
        <taxon>Flavobacteriia</taxon>
        <taxon>Flavobacteriales</taxon>
        <taxon>Flavobacteriaceae</taxon>
        <taxon>Arenibacter</taxon>
    </lineage>
</organism>
<keyword evidence="4 7" id="KW-0949">S-adenosyl-L-methionine</keyword>
<evidence type="ECO:0000256" key="1">
    <source>
        <dbReference type="ARBA" id="ARBA00022555"/>
    </source>
</evidence>
<feature type="binding site" evidence="7">
    <location>
        <position position="163"/>
    </location>
    <ligand>
        <name>S-adenosyl-L-methionine</name>
        <dbReference type="ChEBI" id="CHEBI:59789"/>
    </ligand>
</feature>
<evidence type="ECO:0000313" key="9">
    <source>
        <dbReference type="EMBL" id="GGW40613.1"/>
    </source>
</evidence>
<accession>A0A918J231</accession>
<feature type="binding site" evidence="7">
    <location>
        <position position="154"/>
    </location>
    <ligand>
        <name>S-adenosyl-L-methionine</name>
        <dbReference type="ChEBI" id="CHEBI:59789"/>
    </ligand>
</feature>
<dbReference type="InterPro" id="IPR001537">
    <property type="entry name" value="SpoU_MeTrfase"/>
</dbReference>
<keyword evidence="5 7" id="KW-0819">tRNA processing</keyword>
<keyword evidence="6 7" id="KW-0694">RNA-binding</keyword>